<accession>A0A0S4J683</accession>
<dbReference type="AlphaFoldDB" id="A0A0S4J683"/>
<feature type="compositionally biased region" description="Polar residues" evidence="3">
    <location>
        <begin position="851"/>
        <end position="867"/>
    </location>
</feature>
<keyword evidence="6" id="KW-1185">Reference proteome</keyword>
<feature type="region of interest" description="Disordered" evidence="3">
    <location>
        <begin position="318"/>
        <end position="391"/>
    </location>
</feature>
<organism evidence="5 6">
    <name type="scientific">Bodo saltans</name>
    <name type="common">Flagellated protozoan</name>
    <dbReference type="NCBI Taxonomy" id="75058"/>
    <lineage>
        <taxon>Eukaryota</taxon>
        <taxon>Discoba</taxon>
        <taxon>Euglenozoa</taxon>
        <taxon>Kinetoplastea</taxon>
        <taxon>Metakinetoplastina</taxon>
        <taxon>Eubodonida</taxon>
        <taxon>Bodonidae</taxon>
        <taxon>Bodo</taxon>
    </lineage>
</organism>
<feature type="compositionally biased region" description="Low complexity" evidence="3">
    <location>
        <begin position="459"/>
        <end position="480"/>
    </location>
</feature>
<evidence type="ECO:0000256" key="2">
    <source>
        <dbReference type="ARBA" id="ARBA00022679"/>
    </source>
</evidence>
<evidence type="ECO:0000256" key="3">
    <source>
        <dbReference type="SAM" id="MobiDB-lite"/>
    </source>
</evidence>
<feature type="compositionally biased region" description="Basic residues" evidence="3">
    <location>
        <begin position="339"/>
        <end position="348"/>
    </location>
</feature>
<evidence type="ECO:0000259" key="4">
    <source>
        <dbReference type="Pfam" id="PF11380"/>
    </source>
</evidence>
<name>A0A0S4J683_BODSA</name>
<dbReference type="PANTHER" id="PTHR24045:SF0">
    <property type="entry name" value="N-ACETYLGLUCOSAMINE-1-PHOSPHOTRANSFERASE SUBUNITS ALPHA_BETA"/>
    <property type="match status" value="1"/>
</dbReference>
<feature type="compositionally biased region" description="Low complexity" evidence="3">
    <location>
        <begin position="71"/>
        <end position="81"/>
    </location>
</feature>
<feature type="domain" description="Stealth protein CR2 conserved region 2" evidence="4">
    <location>
        <begin position="757"/>
        <end position="821"/>
    </location>
</feature>
<evidence type="ECO:0000256" key="1">
    <source>
        <dbReference type="ARBA" id="ARBA00007583"/>
    </source>
</evidence>
<feature type="compositionally biased region" description="Low complexity" evidence="3">
    <location>
        <begin position="229"/>
        <end position="255"/>
    </location>
</feature>
<feature type="region of interest" description="Disordered" evidence="3">
    <location>
        <begin position="208"/>
        <end position="270"/>
    </location>
</feature>
<evidence type="ECO:0000313" key="6">
    <source>
        <dbReference type="Proteomes" id="UP000051952"/>
    </source>
</evidence>
<keyword evidence="2" id="KW-0808">Transferase</keyword>
<evidence type="ECO:0000313" key="5">
    <source>
        <dbReference type="EMBL" id="CUG86962.1"/>
    </source>
</evidence>
<dbReference type="GO" id="GO:0016772">
    <property type="term" value="F:transferase activity, transferring phosphorus-containing groups"/>
    <property type="evidence" value="ECO:0007669"/>
    <property type="project" value="InterPro"/>
</dbReference>
<comment type="similarity">
    <text evidence="1">Belongs to the stealth family.</text>
</comment>
<dbReference type="PANTHER" id="PTHR24045">
    <property type="match status" value="1"/>
</dbReference>
<dbReference type="InterPro" id="IPR021520">
    <property type="entry name" value="Stealth_CR2"/>
</dbReference>
<feature type="compositionally biased region" description="Gly residues" evidence="3">
    <location>
        <begin position="324"/>
        <end position="338"/>
    </location>
</feature>
<dbReference type="EMBL" id="CYKH01001418">
    <property type="protein sequence ID" value="CUG86962.1"/>
    <property type="molecule type" value="Genomic_DNA"/>
</dbReference>
<dbReference type="Pfam" id="PF11380">
    <property type="entry name" value="Stealth_CR2"/>
    <property type="match status" value="1"/>
</dbReference>
<dbReference type="GO" id="GO:0005794">
    <property type="term" value="C:Golgi apparatus"/>
    <property type="evidence" value="ECO:0007669"/>
    <property type="project" value="TreeGrafter"/>
</dbReference>
<dbReference type="InterPro" id="IPR047141">
    <property type="entry name" value="Stealth"/>
</dbReference>
<dbReference type="OrthoDB" id="263283at2759"/>
<proteinExistence type="inferred from homology"/>
<dbReference type="VEuPathDB" id="TriTrypDB:BSAL_00920"/>
<reference evidence="6" key="1">
    <citation type="submission" date="2015-09" db="EMBL/GenBank/DDBJ databases">
        <authorList>
            <consortium name="Pathogen Informatics"/>
        </authorList>
    </citation>
    <scope>NUCLEOTIDE SEQUENCE [LARGE SCALE GENOMIC DNA]</scope>
    <source>
        <strain evidence="6">Lake Konstanz</strain>
    </source>
</reference>
<feature type="region of interest" description="Disordered" evidence="3">
    <location>
        <begin position="68"/>
        <end position="90"/>
    </location>
</feature>
<sequence>MHFESSNDIASASAMVELHRSILHSCHRSFRWKAVLPGTSLQRLQALLLRKVVLLLCRRAAMRNHFDDFAEPSPASTSTTASPPPQSTASRMMQLCRMVETANTAMLNAKGTLHTVFNQVEEFKMLMWDALSTVFSSDQELANAVLDLSQDHAALEEVVQDALMDFASEQQQQCSPTYTTTTLASMTAAPPPFVDHYFPVDVSTASNINQQQQQLRKQQQQKNHHERSSSSSAQSLVSPGTAGTASSSSRGSRGSLNRSDGKLNHSSGSLSSSFLNGSASNLLNCRWGWCKKLVSRQSLVMMLFALVIVSLSTSHRSWQSLQGDSGGGGAAGGVGGNNGRHKRRHDHRHGLSDGDLLQSSLPMQSEQHHHQRVTHNHREDPATSMAAAPQHENKAANLVATTLQSSSSPSSVADAALRSTAARHKLNNDILDTLKQREKELIASMEQERAMREARRTFQGQEEAALQGQAAPQQAPPAVVGHHHGVVDSAPPSDGGDGVAATPEYPCGKDSVQNPSALPGRSFDAVDSITALSFDLTDHELDILHKLEAAKLASRHTYVRDLVARAMDADPRNQQSSYHTFFADRNATMETVDIDDVLEDNLLLRRRRENTVFTCPVAEPALVDAVYTYVNPDSVSHRMAISKPCRHGTVGGCSEQRFRDFNELMYSLRTVHHQGMHPAREGIMGRVMDDGEDESTATKTLAGKFVGDVYIVVADRDQIPHWLRHEPVNVSMSNNINRASKETSASPQPTRGVQSKGHVFSVTHEEIFPPELQQSALPTFNSFAIESNLHRIPGVRRFFVYFNNDMLWGRRVSYFDYFRPMSHIRQQFRIQTTLEGQCLAEHFRKAAATPTEGQQQQSGGTRNRSATASEMIGVEVDPLGAMSSPPTTRRAVVFMEPIYYFEQQDDIDVRLLIPIVPLRLYCRLPPINNPIQCMLPRYGIA</sequence>
<feature type="region of interest" description="Disordered" evidence="3">
    <location>
        <begin position="455"/>
        <end position="519"/>
    </location>
</feature>
<feature type="compositionally biased region" description="Low complexity" evidence="3">
    <location>
        <begin position="210"/>
        <end position="221"/>
    </location>
</feature>
<feature type="region of interest" description="Disordered" evidence="3">
    <location>
        <begin position="847"/>
        <end position="867"/>
    </location>
</feature>
<gene>
    <name evidence="5" type="ORF">BSAL_00920</name>
</gene>
<protein>
    <recommendedName>
        <fullName evidence="4">Stealth protein CR2 conserved region 2 domain-containing protein</fullName>
    </recommendedName>
</protein>
<dbReference type="Proteomes" id="UP000051952">
    <property type="component" value="Unassembled WGS sequence"/>
</dbReference>